<evidence type="ECO:0000313" key="1">
    <source>
        <dbReference type="Proteomes" id="UP000887579"/>
    </source>
</evidence>
<reference evidence="2" key="1">
    <citation type="submission" date="2022-11" db="UniProtKB">
        <authorList>
            <consortium name="WormBaseParasite"/>
        </authorList>
    </citation>
    <scope>IDENTIFICATION</scope>
</reference>
<sequence>MTVFNQIDELVRAYESRNRHLQCLASTVHGVDKIFHTTKDFPVYDCSKEDNVFGCISPLSDISGGFKELTPMKMKLNYDVNFGSFGVEDGQFSEPAGMCITAEGYIAVTDTKNHRVQVFDKIGCLKLAFGVGGSNAGQMLYPNCIASCPVTGNFVITERTPVHQVQVYSSAGHYIRRFGQNLIQFPRGVTVDKSGNIVVVECKVMRVTIFDKLGNVIRSFCAPSIMSFPMDVCVNDNHEIFIVDNRRHAVHVFDYNGNNLRSI</sequence>
<protein>
    <submittedName>
        <fullName evidence="2">Uncharacterized protein</fullName>
    </submittedName>
</protein>
<evidence type="ECO:0000313" key="2">
    <source>
        <dbReference type="WBParaSite" id="ES5_v2.g25623.t1"/>
    </source>
</evidence>
<dbReference type="Proteomes" id="UP000887579">
    <property type="component" value="Unplaced"/>
</dbReference>
<accession>A0AC34G7L4</accession>
<dbReference type="WBParaSite" id="ES5_v2.g25623.t1">
    <property type="protein sequence ID" value="ES5_v2.g25623.t1"/>
    <property type="gene ID" value="ES5_v2.g25623"/>
</dbReference>
<proteinExistence type="predicted"/>
<name>A0AC34G7L4_9BILA</name>
<organism evidence="1 2">
    <name type="scientific">Panagrolaimus sp. ES5</name>
    <dbReference type="NCBI Taxonomy" id="591445"/>
    <lineage>
        <taxon>Eukaryota</taxon>
        <taxon>Metazoa</taxon>
        <taxon>Ecdysozoa</taxon>
        <taxon>Nematoda</taxon>
        <taxon>Chromadorea</taxon>
        <taxon>Rhabditida</taxon>
        <taxon>Tylenchina</taxon>
        <taxon>Panagrolaimomorpha</taxon>
        <taxon>Panagrolaimoidea</taxon>
        <taxon>Panagrolaimidae</taxon>
        <taxon>Panagrolaimus</taxon>
    </lineage>
</organism>